<dbReference type="InterPro" id="IPR015422">
    <property type="entry name" value="PyrdxlP-dep_Trfase_small"/>
</dbReference>
<gene>
    <name evidence="6" type="ORF">OPHB3_3659</name>
</gene>
<dbReference type="GO" id="GO:0000271">
    <property type="term" value="P:polysaccharide biosynthetic process"/>
    <property type="evidence" value="ECO:0007669"/>
    <property type="project" value="TreeGrafter"/>
</dbReference>
<evidence type="ECO:0000313" key="7">
    <source>
        <dbReference type="Proteomes" id="UP000052946"/>
    </source>
</evidence>
<evidence type="ECO:0000313" key="6">
    <source>
        <dbReference type="EMBL" id="GAQ19676.1"/>
    </source>
</evidence>
<dbReference type="EMBL" id="BBXV01000058">
    <property type="protein sequence ID" value="GAQ19676.1"/>
    <property type="molecule type" value="Genomic_DNA"/>
</dbReference>
<organism evidence="6 7">
    <name type="scientific">Oceanobacillus picturae</name>
    <dbReference type="NCBI Taxonomy" id="171693"/>
    <lineage>
        <taxon>Bacteria</taxon>
        <taxon>Bacillati</taxon>
        <taxon>Bacillota</taxon>
        <taxon>Bacilli</taxon>
        <taxon>Bacillales</taxon>
        <taxon>Bacillaceae</taxon>
        <taxon>Oceanobacillus</taxon>
    </lineage>
</organism>
<feature type="modified residue" description="N6-(pyridoxal phosphate)lysine" evidence="4">
    <location>
        <position position="187"/>
    </location>
</feature>
<dbReference type="GO" id="GO:0008483">
    <property type="term" value="F:transaminase activity"/>
    <property type="evidence" value="ECO:0007669"/>
    <property type="project" value="TreeGrafter"/>
</dbReference>
<sequence length="372" mass="41906">MFMIPITDPKRQFAALEADVLKKMKNVLEKGNFISGENVTELETVIADRLGVKEAIAVANGTDALVLTLHAYGIGPGDEVITTPFSFFATAEAISRVGATPVFADIDQITFTLDPIKVSEKISKRTKAILPVHLFGQSADMQELNNLAKQHDLHVIEDACQAFGAFYQGREVGSLGDAACFSFFPTKNLSTIGDGGMVTTTDTAVAKRIRELKTHGSNRKYYHNEIGYNSRLDEIHAAILLCCLQHIDDWNEKRREWAVRYQQRLQTLTCIKLPITKADRQHVYHLYAIDTDKRDSLIEHLTSRKIQTGIYYPQCIHLQKAYEHLSYREGDFPIAEKLSRRLLALPLFPFMTEAEQDNVIAALEEFQVMHSC</sequence>
<dbReference type="GO" id="GO:0030170">
    <property type="term" value="F:pyridoxal phosphate binding"/>
    <property type="evidence" value="ECO:0007669"/>
    <property type="project" value="UniProtKB-ARBA"/>
</dbReference>
<reference evidence="6 7" key="2">
    <citation type="journal article" date="2016" name="Genome Announc.">
        <title>Draft Genome Sequence of Oceanobacillus picturae Heshi-B3, Isolated from Fermented Rice Bran in a Traditional Japanese Seafood Dish.</title>
        <authorList>
            <person name="Akuzawa S."/>
            <person name="Nagaoka J."/>
            <person name="Kanekatsu M."/>
            <person name="Kanesaki Y."/>
            <person name="Suzuki T."/>
        </authorList>
    </citation>
    <scope>NUCLEOTIDE SEQUENCE [LARGE SCALE GENOMIC DNA]</scope>
    <source>
        <strain evidence="6 7">Heshi-B3</strain>
    </source>
</reference>
<evidence type="ECO:0000256" key="2">
    <source>
        <dbReference type="ARBA" id="ARBA00037999"/>
    </source>
</evidence>
<evidence type="ECO:0000256" key="5">
    <source>
        <dbReference type="RuleBase" id="RU004508"/>
    </source>
</evidence>
<dbReference type="SUPFAM" id="SSF53383">
    <property type="entry name" value="PLP-dependent transferases"/>
    <property type="match status" value="1"/>
</dbReference>
<evidence type="ECO:0000256" key="1">
    <source>
        <dbReference type="ARBA" id="ARBA00022898"/>
    </source>
</evidence>
<dbReference type="PANTHER" id="PTHR30244:SF36">
    <property type="entry name" value="3-OXO-GLUCOSE-6-PHOSPHATE:GLUTAMATE AMINOTRANSFERASE"/>
    <property type="match status" value="1"/>
</dbReference>
<feature type="active site" description="Proton acceptor" evidence="3">
    <location>
        <position position="187"/>
    </location>
</feature>
<proteinExistence type="inferred from homology"/>
<dbReference type="InterPro" id="IPR015421">
    <property type="entry name" value="PyrdxlP-dep_Trfase_major"/>
</dbReference>
<dbReference type="PIRSF" id="PIRSF000390">
    <property type="entry name" value="PLP_StrS"/>
    <property type="match status" value="1"/>
</dbReference>
<dbReference type="CDD" id="cd00616">
    <property type="entry name" value="AHBA_syn"/>
    <property type="match status" value="1"/>
</dbReference>
<protein>
    <submittedName>
        <fullName evidence="6">dTDP-3-amino-3,6-dideoxy-alpha-D-galactopyranose transaminase</fullName>
    </submittedName>
</protein>
<evidence type="ECO:0000256" key="3">
    <source>
        <dbReference type="PIRSR" id="PIRSR000390-1"/>
    </source>
</evidence>
<comment type="caution">
    <text evidence="6">The sequence shown here is derived from an EMBL/GenBank/DDBJ whole genome shotgun (WGS) entry which is preliminary data.</text>
</comment>
<dbReference type="Gene3D" id="3.90.1150.10">
    <property type="entry name" value="Aspartate Aminotransferase, domain 1"/>
    <property type="match status" value="1"/>
</dbReference>
<dbReference type="FunFam" id="3.40.640.10:FF:000089">
    <property type="entry name" value="Aminotransferase, DegT/DnrJ/EryC1/StrS family"/>
    <property type="match status" value="1"/>
</dbReference>
<dbReference type="InterPro" id="IPR015424">
    <property type="entry name" value="PyrdxlP-dep_Trfase"/>
</dbReference>
<accession>A0A0U9HLA5</accession>
<evidence type="ECO:0000256" key="4">
    <source>
        <dbReference type="PIRSR" id="PIRSR000390-2"/>
    </source>
</evidence>
<comment type="similarity">
    <text evidence="2 5">Belongs to the DegT/DnrJ/EryC1 family.</text>
</comment>
<keyword evidence="1 4" id="KW-0663">Pyridoxal phosphate</keyword>
<dbReference type="Pfam" id="PF01041">
    <property type="entry name" value="DegT_DnrJ_EryC1"/>
    <property type="match status" value="1"/>
</dbReference>
<name>A0A0U9HLA5_9BACI</name>
<dbReference type="Proteomes" id="UP000052946">
    <property type="component" value="Unassembled WGS sequence"/>
</dbReference>
<dbReference type="PANTHER" id="PTHR30244">
    <property type="entry name" value="TRANSAMINASE"/>
    <property type="match status" value="1"/>
</dbReference>
<dbReference type="InterPro" id="IPR000653">
    <property type="entry name" value="DegT/StrS_aminotransferase"/>
</dbReference>
<dbReference type="Gene3D" id="3.40.640.10">
    <property type="entry name" value="Type I PLP-dependent aspartate aminotransferase-like (Major domain)"/>
    <property type="match status" value="1"/>
</dbReference>
<reference evidence="7" key="1">
    <citation type="submission" date="2015-07" db="EMBL/GenBank/DDBJ databases">
        <title>Draft Genome Sequence of Oceanobacillus picturae Heshi-B3 that Was Isolated from Fermented Rice Bran with Aging Salted Mackerel, Which Was Named Heshiko as Traditional Fermented Seafood in Japan.</title>
        <authorList>
            <person name="Akuzawa S."/>
            <person name="Nakagawa J."/>
            <person name="Kanekatsu T."/>
            <person name="Kanesaki Y."/>
            <person name="Suzuki T."/>
        </authorList>
    </citation>
    <scope>NUCLEOTIDE SEQUENCE [LARGE SCALE GENOMIC DNA]</scope>
    <source>
        <strain evidence="7">Heshi-B3</strain>
    </source>
</reference>
<dbReference type="AlphaFoldDB" id="A0A0U9HLA5"/>